<dbReference type="RefSeq" id="WP_131430480.1">
    <property type="nucleotide sequence ID" value="NZ_JAQGFJ010000017.1"/>
</dbReference>
<feature type="coiled-coil region" evidence="1">
    <location>
        <begin position="13"/>
        <end position="40"/>
    </location>
</feature>
<sequence>MSDQPENLMLVYLRRLDEKIDRLAEDMREVKLRLTALETAVGNLAATEMSHYAIMADRTDRLAARIERIETRLDLREQA</sequence>
<keyword evidence="1" id="KW-0175">Coiled coil</keyword>
<dbReference type="EMBL" id="JAQGFR010000201">
    <property type="protein sequence ID" value="MEB8514438.1"/>
    <property type="molecule type" value="Genomic_DNA"/>
</dbReference>
<evidence type="ECO:0000313" key="3">
    <source>
        <dbReference type="Proteomes" id="UP001308776"/>
    </source>
</evidence>
<name>A0ABU6FRC2_9PROT</name>
<organism evidence="2 3">
    <name type="scientific">Acidithiobacillus ferriphilus</name>
    <dbReference type="NCBI Taxonomy" id="1689834"/>
    <lineage>
        <taxon>Bacteria</taxon>
        <taxon>Pseudomonadati</taxon>
        <taxon>Pseudomonadota</taxon>
        <taxon>Acidithiobacillia</taxon>
        <taxon>Acidithiobacillales</taxon>
        <taxon>Acidithiobacillaceae</taxon>
        <taxon>Acidithiobacillus</taxon>
    </lineage>
</organism>
<evidence type="ECO:0000313" key="2">
    <source>
        <dbReference type="EMBL" id="MEB8514438.1"/>
    </source>
</evidence>
<accession>A0ABU6FRC2</accession>
<gene>
    <name evidence="2" type="ORF">OW717_10365</name>
</gene>
<evidence type="ECO:0000256" key="1">
    <source>
        <dbReference type="SAM" id="Coils"/>
    </source>
</evidence>
<proteinExistence type="predicted"/>
<dbReference type="Proteomes" id="UP001308776">
    <property type="component" value="Unassembled WGS sequence"/>
</dbReference>
<comment type="caution">
    <text evidence="2">The sequence shown here is derived from an EMBL/GenBank/DDBJ whole genome shotgun (WGS) entry which is preliminary data.</text>
</comment>
<reference evidence="2 3" key="1">
    <citation type="submission" date="2022-11" db="EMBL/GenBank/DDBJ databases">
        <title>Comparative genomics analysis of Acidithiobacillus ferriphilus.</title>
        <authorList>
            <person name="Ma L."/>
        </authorList>
    </citation>
    <scope>NUCLEOTIDE SEQUENCE [LARGE SCALE GENOMIC DNA]</scope>
    <source>
        <strain evidence="2 3">DY15</strain>
    </source>
</reference>
<evidence type="ECO:0008006" key="4">
    <source>
        <dbReference type="Google" id="ProtNLM"/>
    </source>
</evidence>
<protein>
    <recommendedName>
        <fullName evidence="4">DUF904 domain-containing protein</fullName>
    </recommendedName>
</protein>
<keyword evidence="3" id="KW-1185">Reference proteome</keyword>